<reference evidence="3" key="1">
    <citation type="submission" date="2014-04" db="EMBL/GenBank/DDBJ databases">
        <title>Evolutionary Origins and Diversification of the Mycorrhizal Mutualists.</title>
        <authorList>
            <consortium name="DOE Joint Genome Institute"/>
            <consortium name="Mycorrhizal Genomics Consortium"/>
            <person name="Kohler A."/>
            <person name="Kuo A."/>
            <person name="Nagy L.G."/>
            <person name="Floudas D."/>
            <person name="Copeland A."/>
            <person name="Barry K.W."/>
            <person name="Cichocki N."/>
            <person name="Veneault-Fourrey C."/>
            <person name="LaButti K."/>
            <person name="Lindquist E.A."/>
            <person name="Lipzen A."/>
            <person name="Lundell T."/>
            <person name="Morin E."/>
            <person name="Murat C."/>
            <person name="Riley R."/>
            <person name="Ohm R."/>
            <person name="Sun H."/>
            <person name="Tunlid A."/>
            <person name="Henrissat B."/>
            <person name="Grigoriev I.V."/>
            <person name="Hibbett D.S."/>
            <person name="Martin F."/>
        </authorList>
    </citation>
    <scope>NUCLEOTIDE SEQUENCE [LARGE SCALE GENOMIC DNA]</scope>
    <source>
        <strain evidence="3">FD-334 SS-4</strain>
    </source>
</reference>
<evidence type="ECO:0000256" key="1">
    <source>
        <dbReference type="SAM" id="Phobius"/>
    </source>
</evidence>
<name>A0A0D2NJJ0_HYPSF</name>
<evidence type="ECO:0000313" key="2">
    <source>
        <dbReference type="EMBL" id="KJA19059.1"/>
    </source>
</evidence>
<dbReference type="EMBL" id="KN817582">
    <property type="protein sequence ID" value="KJA19059.1"/>
    <property type="molecule type" value="Genomic_DNA"/>
</dbReference>
<accession>A0A0D2NJJ0</accession>
<dbReference type="Proteomes" id="UP000054270">
    <property type="component" value="Unassembled WGS sequence"/>
</dbReference>
<proteinExistence type="predicted"/>
<keyword evidence="1" id="KW-1133">Transmembrane helix</keyword>
<keyword evidence="3" id="KW-1185">Reference proteome</keyword>
<evidence type="ECO:0000313" key="3">
    <source>
        <dbReference type="Proteomes" id="UP000054270"/>
    </source>
</evidence>
<protein>
    <submittedName>
        <fullName evidence="2">Uncharacterized protein</fullName>
    </submittedName>
</protein>
<keyword evidence="1" id="KW-0472">Membrane</keyword>
<organism evidence="2 3">
    <name type="scientific">Hypholoma sublateritium (strain FD-334 SS-4)</name>
    <dbReference type="NCBI Taxonomy" id="945553"/>
    <lineage>
        <taxon>Eukaryota</taxon>
        <taxon>Fungi</taxon>
        <taxon>Dikarya</taxon>
        <taxon>Basidiomycota</taxon>
        <taxon>Agaricomycotina</taxon>
        <taxon>Agaricomycetes</taxon>
        <taxon>Agaricomycetidae</taxon>
        <taxon>Agaricales</taxon>
        <taxon>Agaricineae</taxon>
        <taxon>Strophariaceae</taxon>
        <taxon>Hypholoma</taxon>
    </lineage>
</organism>
<dbReference type="AlphaFoldDB" id="A0A0D2NJJ0"/>
<gene>
    <name evidence="2" type="ORF">HYPSUDRAFT_44713</name>
</gene>
<keyword evidence="1" id="KW-0812">Transmembrane</keyword>
<feature type="transmembrane region" description="Helical" evidence="1">
    <location>
        <begin position="37"/>
        <end position="57"/>
    </location>
</feature>
<sequence>MWDHPDCALSENVRYFHIEDMCTLLLPWGDNSVGDSLYADLVQAIAYTFGITFYLSLRHFAPYLVKA</sequence>